<accession>A0A380WPH2</accession>
<evidence type="ECO:0000313" key="2">
    <source>
        <dbReference type="Proteomes" id="UP000254701"/>
    </source>
</evidence>
<dbReference type="EMBL" id="UFSM01000001">
    <property type="protein sequence ID" value="SUU90760.1"/>
    <property type="molecule type" value="Genomic_DNA"/>
</dbReference>
<proteinExistence type="predicted"/>
<gene>
    <name evidence="1" type="ORF">NCTC10684_04018</name>
</gene>
<name>A0A380WPH2_AMIAI</name>
<evidence type="ECO:0000313" key="1">
    <source>
        <dbReference type="EMBL" id="SUU90760.1"/>
    </source>
</evidence>
<organism evidence="1 2">
    <name type="scientific">Aminobacter aminovorans</name>
    <name type="common">Chelatobacter heintzii</name>
    <dbReference type="NCBI Taxonomy" id="83263"/>
    <lineage>
        <taxon>Bacteria</taxon>
        <taxon>Pseudomonadati</taxon>
        <taxon>Pseudomonadota</taxon>
        <taxon>Alphaproteobacteria</taxon>
        <taxon>Hyphomicrobiales</taxon>
        <taxon>Phyllobacteriaceae</taxon>
        <taxon>Aminobacter</taxon>
    </lineage>
</organism>
<dbReference type="AlphaFoldDB" id="A0A380WPH2"/>
<dbReference type="Proteomes" id="UP000254701">
    <property type="component" value="Unassembled WGS sequence"/>
</dbReference>
<sequence>MSRGHNRNDRLTESEIEAIVLAAIPLRMAIQKCFISLKPFNETYALLHHHVAGLDAVLERITGRSIDCRSRDLCLVPRRDG</sequence>
<protein>
    <submittedName>
        <fullName evidence="1">Uncharacterized protein</fullName>
    </submittedName>
</protein>
<reference evidence="1 2" key="1">
    <citation type="submission" date="2018-06" db="EMBL/GenBank/DDBJ databases">
        <authorList>
            <consortium name="Pathogen Informatics"/>
            <person name="Doyle S."/>
        </authorList>
    </citation>
    <scope>NUCLEOTIDE SEQUENCE [LARGE SCALE GENOMIC DNA]</scope>
    <source>
        <strain evidence="1 2">NCTC10684</strain>
    </source>
</reference>